<dbReference type="EMBL" id="DSQF01000003">
    <property type="protein sequence ID" value="HGZ42212.1"/>
    <property type="molecule type" value="Genomic_DNA"/>
</dbReference>
<dbReference type="Pfam" id="PF00534">
    <property type="entry name" value="Glycos_transf_1"/>
    <property type="match status" value="1"/>
</dbReference>
<dbReference type="PANTHER" id="PTHR12526">
    <property type="entry name" value="GLYCOSYLTRANSFERASE"/>
    <property type="match status" value="1"/>
</dbReference>
<keyword evidence="4" id="KW-0808">Transferase</keyword>
<feature type="domain" description="Glycosyl transferase family 1" evidence="2">
    <location>
        <begin position="261"/>
        <end position="412"/>
    </location>
</feature>
<name>A0A832HZE0_UNCEI</name>
<dbReference type="Pfam" id="PF13439">
    <property type="entry name" value="Glyco_transf_4"/>
    <property type="match status" value="1"/>
</dbReference>
<feature type="domain" description="Glycosyltransferase subfamily 4-like N-terminal" evidence="3">
    <location>
        <begin position="106"/>
        <end position="253"/>
    </location>
</feature>
<evidence type="ECO:0000256" key="1">
    <source>
        <dbReference type="SAM" id="MobiDB-lite"/>
    </source>
</evidence>
<sequence length="450" mass="47050">MVERRAPGGAPARRLRLPAVVDRGVGGGARAGARQPRRERRPRPGGGLQGRARRAAARLRGALARRAPRGRARPTRRRAPGAVAARARARGPGVKIATLSNASVGHTARWVAHFRARGHEVRVWSLEPGPPELGARRLPAAPLPGFLRYPLAAPALAAALRAFDPDVVDAHYVPNYGLLGALCGRRPLVVSAWGSDLLVAGPRDPLQRARARLVLRRADAVVADARMLADAAVALGAPPARVHCVPWGVDLARFAPRGAREPGLVASVRMHEPVYDVETVIDGAAIAFAERPAARLVVAGSGRLTAALERRAAERLPAGRWRFVGRLDPGAMAELLARADVMVSASRSDSTSVSLLEAMAAGAVPVVSDLPGNREWVADGEGARLFAPGDAAGLAAALGAALDDRAWAEAARARNAREVAARGDAAANMAVIEALFASLAARAGRARGTP</sequence>
<evidence type="ECO:0000259" key="2">
    <source>
        <dbReference type="Pfam" id="PF00534"/>
    </source>
</evidence>
<protein>
    <submittedName>
        <fullName evidence="4">Glycosyltransferase</fullName>
    </submittedName>
</protein>
<accession>A0A832HZE0</accession>
<organism evidence="4">
    <name type="scientific">Eiseniibacteriota bacterium</name>
    <dbReference type="NCBI Taxonomy" id="2212470"/>
    <lineage>
        <taxon>Bacteria</taxon>
        <taxon>Candidatus Eiseniibacteriota</taxon>
    </lineage>
</organism>
<comment type="caution">
    <text evidence="4">The sequence shown here is derived from an EMBL/GenBank/DDBJ whole genome shotgun (WGS) entry which is preliminary data.</text>
</comment>
<dbReference type="GO" id="GO:0016757">
    <property type="term" value="F:glycosyltransferase activity"/>
    <property type="evidence" value="ECO:0007669"/>
    <property type="project" value="InterPro"/>
</dbReference>
<dbReference type="SUPFAM" id="SSF53756">
    <property type="entry name" value="UDP-Glycosyltransferase/glycogen phosphorylase"/>
    <property type="match status" value="1"/>
</dbReference>
<dbReference type="Gene3D" id="3.40.50.2000">
    <property type="entry name" value="Glycogen Phosphorylase B"/>
    <property type="match status" value="2"/>
</dbReference>
<dbReference type="InterPro" id="IPR028098">
    <property type="entry name" value="Glyco_trans_4-like_N"/>
</dbReference>
<dbReference type="PANTHER" id="PTHR12526:SF638">
    <property type="entry name" value="SPORE COAT PROTEIN SA"/>
    <property type="match status" value="1"/>
</dbReference>
<feature type="compositionally biased region" description="Basic residues" evidence="1">
    <location>
        <begin position="66"/>
        <end position="79"/>
    </location>
</feature>
<dbReference type="InterPro" id="IPR001296">
    <property type="entry name" value="Glyco_trans_1"/>
</dbReference>
<feature type="region of interest" description="Disordered" evidence="1">
    <location>
        <begin position="1"/>
        <end position="87"/>
    </location>
</feature>
<evidence type="ECO:0000259" key="3">
    <source>
        <dbReference type="Pfam" id="PF13439"/>
    </source>
</evidence>
<gene>
    <name evidence="4" type="ORF">ENR23_02090</name>
</gene>
<evidence type="ECO:0000313" key="4">
    <source>
        <dbReference type="EMBL" id="HGZ42212.1"/>
    </source>
</evidence>
<reference evidence="4" key="1">
    <citation type="journal article" date="2020" name="mSystems">
        <title>Genome- and Community-Level Interaction Insights into Carbon Utilization and Element Cycling Functions of Hydrothermarchaeota in Hydrothermal Sediment.</title>
        <authorList>
            <person name="Zhou Z."/>
            <person name="Liu Y."/>
            <person name="Xu W."/>
            <person name="Pan J."/>
            <person name="Luo Z.H."/>
            <person name="Li M."/>
        </authorList>
    </citation>
    <scope>NUCLEOTIDE SEQUENCE [LARGE SCALE GENOMIC DNA]</scope>
    <source>
        <strain evidence="4">SpSt-381</strain>
    </source>
</reference>
<proteinExistence type="predicted"/>
<dbReference type="AlphaFoldDB" id="A0A832HZE0"/>